<evidence type="ECO:0000313" key="4">
    <source>
        <dbReference type="EMBL" id="CAI9617102.1"/>
    </source>
</evidence>
<evidence type="ECO:0000259" key="3">
    <source>
        <dbReference type="PROSITE" id="PS50404"/>
    </source>
</evidence>
<dbReference type="InterPro" id="IPR036249">
    <property type="entry name" value="Thioredoxin-like_sf"/>
</dbReference>
<dbReference type="SUPFAM" id="SSF52833">
    <property type="entry name" value="Thioredoxin-like"/>
    <property type="match status" value="1"/>
</dbReference>
<comment type="caution">
    <text evidence="4">The sequence shown here is derived from an EMBL/GenBank/DDBJ whole genome shotgun (WGS) entry which is preliminary data.</text>
</comment>
<evidence type="ECO:0000313" key="5">
    <source>
        <dbReference type="Proteomes" id="UP001162483"/>
    </source>
</evidence>
<name>A0ABN9H803_9NEOB</name>
<dbReference type="EC" id="2.5.1.18" evidence="1"/>
<evidence type="ECO:0000256" key="1">
    <source>
        <dbReference type="ARBA" id="ARBA00012452"/>
    </source>
</evidence>
<gene>
    <name evidence="4" type="ORF">SPARVUS_LOCUS15497759</name>
</gene>
<dbReference type="Gene3D" id="3.40.30.10">
    <property type="entry name" value="Glutaredoxin"/>
    <property type="match status" value="1"/>
</dbReference>
<dbReference type="InterPro" id="IPR050213">
    <property type="entry name" value="GST_superfamily"/>
</dbReference>
<keyword evidence="5" id="KW-1185">Reference proteome</keyword>
<dbReference type="InterPro" id="IPR036282">
    <property type="entry name" value="Glutathione-S-Trfase_C_sf"/>
</dbReference>
<dbReference type="Pfam" id="PF02798">
    <property type="entry name" value="GST_N"/>
    <property type="match status" value="1"/>
</dbReference>
<sequence>MEGGRAESIRWMLAAYGIEFEENFIEEKEQYDQMVKNGDLMFQQLPMVEMDGMKLVSSRAILNYIAGKCNIYGKDLKEKAFIDMYVDGNSDLMALLLAMPFLKEDEKEAKRSY</sequence>
<dbReference type="PRINTS" id="PR01266">
    <property type="entry name" value="GSTRNSFRASEA"/>
</dbReference>
<protein>
    <recommendedName>
        <fullName evidence="1">glutathione transferase</fullName>
        <ecNumber evidence="1">2.5.1.18</ecNumber>
    </recommendedName>
</protein>
<evidence type="ECO:0000256" key="2">
    <source>
        <dbReference type="ARBA" id="ARBA00022679"/>
    </source>
</evidence>
<dbReference type="SUPFAM" id="SSF47616">
    <property type="entry name" value="GST C-terminal domain-like"/>
    <property type="match status" value="1"/>
</dbReference>
<feature type="domain" description="GST N-terminal" evidence="3">
    <location>
        <begin position="1"/>
        <end position="73"/>
    </location>
</feature>
<dbReference type="Proteomes" id="UP001162483">
    <property type="component" value="Unassembled WGS sequence"/>
</dbReference>
<dbReference type="PANTHER" id="PTHR11571">
    <property type="entry name" value="GLUTATHIONE S-TRANSFERASE"/>
    <property type="match status" value="1"/>
</dbReference>
<organism evidence="4 5">
    <name type="scientific">Staurois parvus</name>
    <dbReference type="NCBI Taxonomy" id="386267"/>
    <lineage>
        <taxon>Eukaryota</taxon>
        <taxon>Metazoa</taxon>
        <taxon>Chordata</taxon>
        <taxon>Craniata</taxon>
        <taxon>Vertebrata</taxon>
        <taxon>Euteleostomi</taxon>
        <taxon>Amphibia</taxon>
        <taxon>Batrachia</taxon>
        <taxon>Anura</taxon>
        <taxon>Neobatrachia</taxon>
        <taxon>Ranoidea</taxon>
        <taxon>Ranidae</taxon>
        <taxon>Staurois</taxon>
    </lineage>
</organism>
<dbReference type="InterPro" id="IPR003080">
    <property type="entry name" value="GST_alpha"/>
</dbReference>
<dbReference type="InterPro" id="IPR004045">
    <property type="entry name" value="Glutathione_S-Trfase_N"/>
</dbReference>
<dbReference type="PROSITE" id="PS50404">
    <property type="entry name" value="GST_NTER"/>
    <property type="match status" value="1"/>
</dbReference>
<reference evidence="4" key="1">
    <citation type="submission" date="2023-05" db="EMBL/GenBank/DDBJ databases">
        <authorList>
            <person name="Stuckert A."/>
        </authorList>
    </citation>
    <scope>NUCLEOTIDE SEQUENCE</scope>
</reference>
<dbReference type="EMBL" id="CATNWA010020178">
    <property type="protein sequence ID" value="CAI9617102.1"/>
    <property type="molecule type" value="Genomic_DNA"/>
</dbReference>
<proteinExistence type="predicted"/>
<keyword evidence="2" id="KW-0808">Transferase</keyword>
<accession>A0ABN9H803</accession>
<dbReference type="PANTHER" id="PTHR11571:SF270">
    <property type="entry name" value="GLUTATHIONE S-TRANSFERASE"/>
    <property type="match status" value="1"/>
</dbReference>